<organism evidence="1 2">
    <name type="scientific">Sphaerodactylus townsendi</name>
    <dbReference type="NCBI Taxonomy" id="933632"/>
    <lineage>
        <taxon>Eukaryota</taxon>
        <taxon>Metazoa</taxon>
        <taxon>Chordata</taxon>
        <taxon>Craniata</taxon>
        <taxon>Vertebrata</taxon>
        <taxon>Euteleostomi</taxon>
        <taxon>Lepidosauria</taxon>
        <taxon>Squamata</taxon>
        <taxon>Bifurcata</taxon>
        <taxon>Gekkota</taxon>
        <taxon>Sphaerodactylidae</taxon>
        <taxon>Sphaerodactylus</taxon>
    </lineage>
</organism>
<keyword evidence="2" id="KW-1185">Reference proteome</keyword>
<reference evidence="1" key="1">
    <citation type="submission" date="2021-08" db="EMBL/GenBank/DDBJ databases">
        <title>The first chromosome-level gecko genome reveals the dynamic sex chromosomes of Neotropical dwarf geckos (Sphaerodactylidae: Sphaerodactylus).</title>
        <authorList>
            <person name="Pinto B.J."/>
            <person name="Keating S.E."/>
            <person name="Gamble T."/>
        </authorList>
    </citation>
    <scope>NUCLEOTIDE SEQUENCE</scope>
    <source>
        <strain evidence="1">TG3544</strain>
    </source>
</reference>
<sequence>MSLADEELCQESLESMSTFSPAVESSGISQQILFEGGMLKRANPHLGACQLLGDWLFAVLGRHQDQDGSHCPGSLLSRTKGFDWAGVEMGLPCAINLYAFCRHPRAAQDECFKVPLTPVILLQALMRPTCKKAELRHRARSTVIVEKTIQDLMNLMHDLSAYSDQFLNMVCVKLQEYRDTCTLAYRSIVQSDEKLVISASWAKDDDISRLLKSLPNWMNMAQPKQLRPKREEEDDFIRTAFGKESEVLIGNLGDKLIPQQEILRDVSDLKALANMHESLEWLSSRMKAAFSNLPTAQNRTHLFLSSPPALFKECELLSSESPFSRPLLCQVAEKGSLEFLFFRKFKFEICRFPAEENYLEVREQA</sequence>
<dbReference type="Proteomes" id="UP000827872">
    <property type="component" value="Linkage Group LG06"/>
</dbReference>
<dbReference type="EMBL" id="CM037619">
    <property type="protein sequence ID" value="KAH8006434.1"/>
    <property type="molecule type" value="Genomic_DNA"/>
</dbReference>
<protein>
    <submittedName>
        <fullName evidence="1">Uncharacterized protein</fullName>
    </submittedName>
</protein>
<gene>
    <name evidence="1" type="ORF">K3G42_004117</name>
</gene>
<proteinExistence type="predicted"/>
<accession>A0ACB8FMZ2</accession>
<evidence type="ECO:0000313" key="1">
    <source>
        <dbReference type="EMBL" id="KAH8006434.1"/>
    </source>
</evidence>
<name>A0ACB8FMZ2_9SAUR</name>
<comment type="caution">
    <text evidence="1">The sequence shown here is derived from an EMBL/GenBank/DDBJ whole genome shotgun (WGS) entry which is preliminary data.</text>
</comment>
<evidence type="ECO:0000313" key="2">
    <source>
        <dbReference type="Proteomes" id="UP000827872"/>
    </source>
</evidence>